<evidence type="ECO:0000313" key="1">
    <source>
        <dbReference type="EMBL" id="PGH04787.1"/>
    </source>
</evidence>
<proteinExistence type="predicted"/>
<gene>
    <name evidence="1" type="ORF">GX51_03271</name>
</gene>
<dbReference type="STRING" id="2060905.A0A2B7X7U6"/>
<dbReference type="PANTHER" id="PTHR42085:SF4">
    <property type="entry name" value="F-BOX DOMAIN-CONTAINING PROTEIN"/>
    <property type="match status" value="1"/>
</dbReference>
<dbReference type="PANTHER" id="PTHR42085">
    <property type="entry name" value="F-BOX DOMAIN-CONTAINING PROTEIN"/>
    <property type="match status" value="1"/>
</dbReference>
<sequence length="224" mass="25962">MTISSTSSRYDKPEPFSPCFLLRLPYELRYQIYSASLAASHPIDPHDKQQTSFSPSLLATCKQIHDEATPILYGENEFILRNIPRDIQWLNEIGTRNVSILKRVQFFVGEGPIIMTEFGGAVDDGQEQRLRALLRRLTRDAKGLRYFRVHLAGLGENDYEGYECDEEWYGIQPNWGWGDDREFMLELGRMSWLTELVFDGAFETTWMGYLRKQMGDVVKVLYNA</sequence>
<name>A0A2B7X7U6_9EURO</name>
<dbReference type="AlphaFoldDB" id="A0A2B7X7U6"/>
<protein>
    <submittedName>
        <fullName evidence="1">Uncharacterized protein</fullName>
    </submittedName>
</protein>
<reference evidence="1 2" key="1">
    <citation type="submission" date="2017-10" db="EMBL/GenBank/DDBJ databases">
        <title>Comparative genomics in systemic dimorphic fungi from Ajellomycetaceae.</title>
        <authorList>
            <person name="Munoz J.F."/>
            <person name="Mcewen J.G."/>
            <person name="Clay O.K."/>
            <person name="Cuomo C.A."/>
        </authorList>
    </citation>
    <scope>NUCLEOTIDE SEQUENCE [LARGE SCALE GENOMIC DNA]</scope>
    <source>
        <strain evidence="1 2">UAMH130</strain>
    </source>
</reference>
<dbReference type="OrthoDB" id="2951834at2759"/>
<dbReference type="EMBL" id="PDNC01000035">
    <property type="protein sequence ID" value="PGH04787.1"/>
    <property type="molecule type" value="Genomic_DNA"/>
</dbReference>
<comment type="caution">
    <text evidence="1">The sequence shown here is derived from an EMBL/GenBank/DDBJ whole genome shotgun (WGS) entry which is preliminary data.</text>
</comment>
<dbReference type="Proteomes" id="UP000224080">
    <property type="component" value="Unassembled WGS sequence"/>
</dbReference>
<organism evidence="1 2">
    <name type="scientific">Blastomyces parvus</name>
    <dbReference type="NCBI Taxonomy" id="2060905"/>
    <lineage>
        <taxon>Eukaryota</taxon>
        <taxon>Fungi</taxon>
        <taxon>Dikarya</taxon>
        <taxon>Ascomycota</taxon>
        <taxon>Pezizomycotina</taxon>
        <taxon>Eurotiomycetes</taxon>
        <taxon>Eurotiomycetidae</taxon>
        <taxon>Onygenales</taxon>
        <taxon>Ajellomycetaceae</taxon>
        <taxon>Blastomyces</taxon>
    </lineage>
</organism>
<evidence type="ECO:0000313" key="2">
    <source>
        <dbReference type="Proteomes" id="UP000224080"/>
    </source>
</evidence>
<keyword evidence="2" id="KW-1185">Reference proteome</keyword>
<accession>A0A2B7X7U6</accession>
<dbReference type="InterPro" id="IPR038883">
    <property type="entry name" value="AN11006-like"/>
</dbReference>